<keyword evidence="2" id="KW-1185">Reference proteome</keyword>
<dbReference type="EMBL" id="CP002395">
    <property type="protein sequence ID" value="ADU12000.1"/>
    <property type="molecule type" value="Genomic_DNA"/>
</dbReference>
<dbReference type="RefSeq" id="WP_013477834.1">
    <property type="nucleotide sequence ID" value="NC_014816.1"/>
</dbReference>
<organism evidence="1 2">
    <name type="scientific">Asticcacaulis excentricus (strain ATCC 15261 / DSM 4724 / KCTC 12464 / NCIMB 9791 / VKM B-1370 / CB 48)</name>
    <dbReference type="NCBI Taxonomy" id="573065"/>
    <lineage>
        <taxon>Bacteria</taxon>
        <taxon>Pseudomonadati</taxon>
        <taxon>Pseudomonadota</taxon>
        <taxon>Alphaproteobacteria</taxon>
        <taxon>Caulobacterales</taxon>
        <taxon>Caulobacteraceae</taxon>
        <taxon>Asticcacaulis</taxon>
    </lineage>
</organism>
<dbReference type="HOGENOM" id="CLU_157905_0_0_5"/>
<dbReference type="Proteomes" id="UP000001492">
    <property type="component" value="Chromosome 1"/>
</dbReference>
<dbReference type="KEGG" id="aex:Astex_0302"/>
<reference evidence="2" key="1">
    <citation type="submission" date="2010-12" db="EMBL/GenBank/DDBJ databases">
        <title>Complete sequence of chromosome 1 of Asticcacaulis excentricus CB 48.</title>
        <authorList>
            <consortium name="US DOE Joint Genome Institute"/>
            <person name="Lucas S."/>
            <person name="Copeland A."/>
            <person name="Lapidus A."/>
            <person name="Cheng J.-F."/>
            <person name="Bruce D."/>
            <person name="Goodwin L."/>
            <person name="Pitluck S."/>
            <person name="Teshima H."/>
            <person name="Davenport K."/>
            <person name="Detter J.C."/>
            <person name="Han C."/>
            <person name="Tapia R."/>
            <person name="Land M."/>
            <person name="Hauser L."/>
            <person name="Jeffries C."/>
            <person name="Kyrpides N."/>
            <person name="Ivanova N."/>
            <person name="Ovchinnikova G."/>
            <person name="Brun Y.V."/>
            <person name="Woyke T."/>
        </authorList>
    </citation>
    <scope>NUCLEOTIDE SEQUENCE [LARGE SCALE GENOMIC DNA]</scope>
    <source>
        <strain evidence="2">ATCC 15261 / DSM 4724 / KCTC 12464 / NCIMB 9791 / VKM B-1370 / CB 48</strain>
    </source>
</reference>
<evidence type="ECO:0000313" key="2">
    <source>
        <dbReference type="Proteomes" id="UP000001492"/>
    </source>
</evidence>
<evidence type="ECO:0000313" key="1">
    <source>
        <dbReference type="EMBL" id="ADU12000.1"/>
    </source>
</evidence>
<dbReference type="OrthoDB" id="8098239at2"/>
<dbReference type="AlphaFoldDB" id="E8RPM3"/>
<dbReference type="STRING" id="573065.Astex_0302"/>
<accession>E8RPM3</accession>
<gene>
    <name evidence="1" type="ordered locus">Astex_0302</name>
</gene>
<protein>
    <submittedName>
        <fullName evidence="1">Uncharacterized protein</fullName>
    </submittedName>
</protein>
<name>E8RPM3_ASTEC</name>
<proteinExistence type="predicted"/>
<sequence>MTRVRGPSEIAVRPTSVVSGYTRTCQVCGGPYASSVEAAKFCGRACRSAFDNRIKARGVILYHLFMTLRYDRKLAKKIGLWSLICRAVAHWHAEDEAERNGRASYSPPEVVIQKTPHLFSAVVVKRRAK</sequence>